<dbReference type="Proteomes" id="UP000184513">
    <property type="component" value="Unassembled WGS sequence"/>
</dbReference>
<gene>
    <name evidence="1" type="ORF">SAMN04488057_1165</name>
</gene>
<dbReference type="RefSeq" id="WP_073097027.1">
    <property type="nucleotide sequence ID" value="NZ_FRCY01000016.1"/>
</dbReference>
<reference evidence="1 2" key="1">
    <citation type="submission" date="2016-11" db="EMBL/GenBank/DDBJ databases">
        <authorList>
            <person name="Jaros S."/>
            <person name="Januszkiewicz K."/>
            <person name="Wedrychowicz H."/>
        </authorList>
    </citation>
    <scope>NUCLEOTIDE SEQUENCE [LARGE SCALE GENOMIC DNA]</scope>
    <source>
        <strain evidence="1 2">CGMCC 1.6102</strain>
    </source>
</reference>
<evidence type="ECO:0000313" key="1">
    <source>
        <dbReference type="EMBL" id="SHN27936.1"/>
    </source>
</evidence>
<accession>A0A1M7QBJ9</accession>
<dbReference type="EMBL" id="FRCY01000016">
    <property type="protein sequence ID" value="SHN27936.1"/>
    <property type="molecule type" value="Genomic_DNA"/>
</dbReference>
<protein>
    <recommendedName>
        <fullName evidence="3">Outer membrane protein beta-barrel domain-containing protein</fullName>
    </recommendedName>
</protein>
<proteinExistence type="predicted"/>
<name>A0A1M7QBJ9_9BACT</name>
<dbReference type="OrthoDB" id="837033at2"/>
<dbReference type="AlphaFoldDB" id="A0A1M7QBJ9"/>
<keyword evidence="2" id="KW-1185">Reference proteome</keyword>
<sequence length="228" mass="26135">MKTFLLFICGFFFIVISSIAQDNRKDRLGIGVGPAKMYGDNTGVHSKFKFKVLPVLSLDYNKKIQTFFDVKATLGWQMVNSGDFYNTEQIDKIAQANLPHAFRGNIYYADVMPVYHINPNQSGYLPSLIKVYTGLGLGYYYSQRTDERLILNDPARRTETYAANDSGIYIPFRLGIYKDLQSDAEIGLEATLIVSPFSELEGNDQQQKRIKSDMLMQFQFYYRIFIGK</sequence>
<dbReference type="STRING" id="388280.SAMN04488057_1165"/>
<evidence type="ECO:0000313" key="2">
    <source>
        <dbReference type="Proteomes" id="UP000184513"/>
    </source>
</evidence>
<organism evidence="1 2">
    <name type="scientific">Cyclobacterium lianum</name>
    <dbReference type="NCBI Taxonomy" id="388280"/>
    <lineage>
        <taxon>Bacteria</taxon>
        <taxon>Pseudomonadati</taxon>
        <taxon>Bacteroidota</taxon>
        <taxon>Cytophagia</taxon>
        <taxon>Cytophagales</taxon>
        <taxon>Cyclobacteriaceae</taxon>
        <taxon>Cyclobacterium</taxon>
    </lineage>
</organism>
<evidence type="ECO:0008006" key="3">
    <source>
        <dbReference type="Google" id="ProtNLM"/>
    </source>
</evidence>